<evidence type="ECO:0000313" key="2">
    <source>
        <dbReference type="Proteomes" id="UP000805193"/>
    </source>
</evidence>
<sequence>MEGVTGFCWNILVALMSDFSDRSPNSGALLGCAPTGTPSTLTVHTTGSQSLKVSWKAPSKEHQHGTILGYRVGYRVAHSDDSFQFKQVEARAGNSEEASPGGSSFFETTYLTNLRRLTKYGIVVQAFNGAGTGPASDEVIATTLETAVESADRCKAETSSRRQNLVSMSSTRGVFRQSTVLHYGTEASDWLQLPLNATKQSFVLDGLKCGTLYRLYMTASNSLGTGEPGAEVSVRTKGAAPISPTTDKFITTNSTTATLHLNAWSTGGCPVTRFAIQYRLKFHPTWLSLADSVNPRRRQYQLTDLMPSRQYQVNVIAHSEAGATQADFEFQTPALSAAVATLIPTAIQDQAPLPLHKNMAVVAPVAVSAILVVLALLVVYICLKRQNSDHSSQNSDGTHPRKLYLEDAVIMSEFDQKQATGKDTLPRSSCCHSPTGKLVKRKALHGPVSGLGNAVRRSAIRNEEIDG</sequence>
<comment type="caution">
    <text evidence="1">The sequence shown here is derived from an EMBL/GenBank/DDBJ whole genome shotgun (WGS) entry which is preliminary data.</text>
</comment>
<organism evidence="1 2">
    <name type="scientific">Ixodes persulcatus</name>
    <name type="common">Taiga tick</name>
    <dbReference type="NCBI Taxonomy" id="34615"/>
    <lineage>
        <taxon>Eukaryota</taxon>
        <taxon>Metazoa</taxon>
        <taxon>Ecdysozoa</taxon>
        <taxon>Arthropoda</taxon>
        <taxon>Chelicerata</taxon>
        <taxon>Arachnida</taxon>
        <taxon>Acari</taxon>
        <taxon>Parasitiformes</taxon>
        <taxon>Ixodida</taxon>
        <taxon>Ixodoidea</taxon>
        <taxon>Ixodidae</taxon>
        <taxon>Ixodinae</taxon>
        <taxon>Ixodes</taxon>
    </lineage>
</organism>
<proteinExistence type="predicted"/>
<reference evidence="1 2" key="1">
    <citation type="journal article" date="2020" name="Cell">
        <title>Large-Scale Comparative Analyses of Tick Genomes Elucidate Their Genetic Diversity and Vector Capacities.</title>
        <authorList>
            <consortium name="Tick Genome and Microbiome Consortium (TIGMIC)"/>
            <person name="Jia N."/>
            <person name="Wang J."/>
            <person name="Shi W."/>
            <person name="Du L."/>
            <person name="Sun Y."/>
            <person name="Zhan W."/>
            <person name="Jiang J.F."/>
            <person name="Wang Q."/>
            <person name="Zhang B."/>
            <person name="Ji P."/>
            <person name="Bell-Sakyi L."/>
            <person name="Cui X.M."/>
            <person name="Yuan T.T."/>
            <person name="Jiang B.G."/>
            <person name="Yang W.F."/>
            <person name="Lam T.T."/>
            <person name="Chang Q.C."/>
            <person name="Ding S.J."/>
            <person name="Wang X.J."/>
            <person name="Zhu J.G."/>
            <person name="Ruan X.D."/>
            <person name="Zhao L."/>
            <person name="Wei J.T."/>
            <person name="Ye R.Z."/>
            <person name="Que T.C."/>
            <person name="Du C.H."/>
            <person name="Zhou Y.H."/>
            <person name="Cheng J.X."/>
            <person name="Dai P.F."/>
            <person name="Guo W.B."/>
            <person name="Han X.H."/>
            <person name="Huang E.J."/>
            <person name="Li L.F."/>
            <person name="Wei W."/>
            <person name="Gao Y.C."/>
            <person name="Liu J.Z."/>
            <person name="Shao H.Z."/>
            <person name="Wang X."/>
            <person name="Wang C.C."/>
            <person name="Yang T.C."/>
            <person name="Huo Q.B."/>
            <person name="Li W."/>
            <person name="Chen H.Y."/>
            <person name="Chen S.E."/>
            <person name="Zhou L.G."/>
            <person name="Ni X.B."/>
            <person name="Tian J.H."/>
            <person name="Sheng Y."/>
            <person name="Liu T."/>
            <person name="Pan Y.S."/>
            <person name="Xia L.Y."/>
            <person name="Li J."/>
            <person name="Zhao F."/>
            <person name="Cao W.C."/>
        </authorList>
    </citation>
    <scope>NUCLEOTIDE SEQUENCE [LARGE SCALE GENOMIC DNA]</scope>
    <source>
        <strain evidence="1">Iper-2018</strain>
    </source>
</reference>
<keyword evidence="2" id="KW-1185">Reference proteome</keyword>
<evidence type="ECO:0000313" key="1">
    <source>
        <dbReference type="EMBL" id="KAG0421742.1"/>
    </source>
</evidence>
<protein>
    <submittedName>
        <fullName evidence="1">Uncharacterized protein</fullName>
    </submittedName>
</protein>
<name>A0AC60PLC6_IXOPE</name>
<accession>A0AC60PLC6</accession>
<gene>
    <name evidence="1" type="ORF">HPB47_002402</name>
</gene>
<dbReference type="Proteomes" id="UP000805193">
    <property type="component" value="Unassembled WGS sequence"/>
</dbReference>
<dbReference type="EMBL" id="JABSTQ010010324">
    <property type="protein sequence ID" value="KAG0421742.1"/>
    <property type="molecule type" value="Genomic_DNA"/>
</dbReference>